<dbReference type="GO" id="GO:0003779">
    <property type="term" value="F:actin binding"/>
    <property type="evidence" value="ECO:0007669"/>
    <property type="project" value="UniProtKB-KW"/>
</dbReference>
<dbReference type="Pfam" id="PF00241">
    <property type="entry name" value="Cofilin_ADF"/>
    <property type="match status" value="1"/>
</dbReference>
<feature type="domain" description="ADF-H" evidence="3">
    <location>
        <begin position="104"/>
        <end position="236"/>
    </location>
</feature>
<organism evidence="4 5">
    <name type="scientific">Perkinsus olseni</name>
    <name type="common">Perkinsus atlanticus</name>
    <dbReference type="NCBI Taxonomy" id="32597"/>
    <lineage>
        <taxon>Eukaryota</taxon>
        <taxon>Sar</taxon>
        <taxon>Alveolata</taxon>
        <taxon>Perkinsozoa</taxon>
        <taxon>Perkinsea</taxon>
        <taxon>Perkinsida</taxon>
        <taxon>Perkinsidae</taxon>
        <taxon>Perkinsus</taxon>
    </lineage>
</organism>
<keyword evidence="2" id="KW-0009">Actin-binding</keyword>
<accession>A0A7J6P693</accession>
<sequence>MTTHFGSYKLFPRLNILRHVKSMHVAYYPGRQHVEVAKRLVMSITSEPVQKKYPQFTATWELLAYDGPATIDVEFLNGDKRRFMADHFSDGEMNSIVENWKFQAMTDTGIDASCLVAYNSFKQNRDKRYIIFRVNDYDQVVVASEGDRDKTYEDFTKAINDEKEPAYGVVDFKPEGSEEDKTVLFVWGPDTSSIKKRMMQARLLLTLVIRSSDISRSVVQRKAGTIIGGEFFGYDVLPGAGLRPYLLEFNSNPAILTNTDVLQEAIRDQREPAYGVVDFKLEGSDEEKTLLFFWVPESDSRKRIFLDFYEGGDAQLF</sequence>
<comment type="similarity">
    <text evidence="1">Belongs to the actin-binding proteins ADF family.</text>
</comment>
<dbReference type="Proteomes" id="UP000541610">
    <property type="component" value="Unassembled WGS sequence"/>
</dbReference>
<dbReference type="InterPro" id="IPR002108">
    <property type="entry name" value="ADF-H"/>
</dbReference>
<evidence type="ECO:0000313" key="5">
    <source>
        <dbReference type="Proteomes" id="UP000541610"/>
    </source>
</evidence>
<dbReference type="GO" id="GO:0030042">
    <property type="term" value="P:actin filament depolymerization"/>
    <property type="evidence" value="ECO:0007669"/>
    <property type="project" value="InterPro"/>
</dbReference>
<dbReference type="GO" id="GO:0015629">
    <property type="term" value="C:actin cytoskeleton"/>
    <property type="evidence" value="ECO:0007669"/>
    <property type="project" value="InterPro"/>
</dbReference>
<dbReference type="SMART" id="SM00102">
    <property type="entry name" value="ADF"/>
    <property type="match status" value="1"/>
</dbReference>
<evidence type="ECO:0000313" key="4">
    <source>
        <dbReference type="EMBL" id="KAF4691260.1"/>
    </source>
</evidence>
<comment type="caution">
    <text evidence="4">The sequence shown here is derived from an EMBL/GenBank/DDBJ whole genome shotgun (WGS) entry which is preliminary data.</text>
</comment>
<dbReference type="SUPFAM" id="SSF55753">
    <property type="entry name" value="Actin depolymerizing proteins"/>
    <property type="match status" value="1"/>
</dbReference>
<dbReference type="PANTHER" id="PTHR11913">
    <property type="entry name" value="COFILIN-RELATED"/>
    <property type="match status" value="1"/>
</dbReference>
<dbReference type="PROSITE" id="PS51263">
    <property type="entry name" value="ADF_H"/>
    <property type="match status" value="1"/>
</dbReference>
<dbReference type="Gene3D" id="3.40.20.10">
    <property type="entry name" value="Severin"/>
    <property type="match status" value="1"/>
</dbReference>
<dbReference type="InterPro" id="IPR017904">
    <property type="entry name" value="ADF/Cofilin"/>
</dbReference>
<protein>
    <recommendedName>
        <fullName evidence="3">ADF-H domain-containing protein</fullName>
    </recommendedName>
</protein>
<evidence type="ECO:0000256" key="2">
    <source>
        <dbReference type="ARBA" id="ARBA00023203"/>
    </source>
</evidence>
<reference evidence="4 5" key="1">
    <citation type="submission" date="2020-04" db="EMBL/GenBank/DDBJ databases">
        <title>Perkinsus olseni comparative genomics.</title>
        <authorList>
            <person name="Bogema D.R."/>
        </authorList>
    </citation>
    <scope>NUCLEOTIDE SEQUENCE [LARGE SCALE GENOMIC DNA]</scope>
    <source>
        <strain evidence="4">00978-12</strain>
    </source>
</reference>
<dbReference type="EMBL" id="JABANP010000082">
    <property type="protein sequence ID" value="KAF4691260.1"/>
    <property type="molecule type" value="Genomic_DNA"/>
</dbReference>
<dbReference type="AlphaFoldDB" id="A0A7J6P693"/>
<dbReference type="OrthoDB" id="433917at2759"/>
<name>A0A7J6P693_PEROL</name>
<dbReference type="InterPro" id="IPR029006">
    <property type="entry name" value="ADF-H/Gelsolin-like_dom_sf"/>
</dbReference>
<proteinExistence type="inferred from homology"/>
<gene>
    <name evidence="4" type="ORF">FOZ60_015939</name>
</gene>
<dbReference type="Gene3D" id="3.40.30.10">
    <property type="entry name" value="Glutaredoxin"/>
    <property type="match status" value="1"/>
</dbReference>
<evidence type="ECO:0000256" key="1">
    <source>
        <dbReference type="ARBA" id="ARBA00006844"/>
    </source>
</evidence>
<evidence type="ECO:0000259" key="3">
    <source>
        <dbReference type="PROSITE" id="PS51263"/>
    </source>
</evidence>